<feature type="compositionally biased region" description="Polar residues" evidence="4">
    <location>
        <begin position="268"/>
        <end position="281"/>
    </location>
</feature>
<sequence>MDDEDEGDFLPPANTNTFAVPREPELLVEYALYNPSMATRRLHSERNRLIYTEAFIENERLGTLSDLCVRALAKLGCRYIPPEVRRNPLKMRIFYDALDINMPLQDCYFVEDLRFWRRVVLAKSSNKSLPLKKIDEYDWKGNGVSLKYVELVEACPAAYWPEQKMASLGQLVRPYMRTLHIKHLQSLTDDAFQHFVESESELDVTSEESGMSEISSDERDTPEEGEEEGEEEEQVMPAQPPSKAPKATGSSVRIAENFKVAMIEPKDSSTQVGLQQRSPSTIELDLKRKQARAARNAARQQLRELRAEKRAEHERRKRQRSLLRKKPEPEPKPKKKKKKAKAGPVDDVFNMDVPPEPPDGEDKKQDGRNIEKLLRRMKRYDYPAKHCHHIDLSFVRYFDQLVSLTIEFLGPEMGRHYHKRHMNFSYDDMVHLGKGLQQLPQLKVFRLRNSRMDHIKLLILARVLKQLDTLEVVDFGYDQLTDQSKVAIEMLLERTHMLKALELEYNRLERTAIVSIGQALKYHAIQNPDAAPLEYLGLAHNPLNENGFSSLVNDIIGTKHVQELNINGIDTVAVRLAPIISTLLRKHSPLRSLDMAAIKLNSDAGHIVICGLQTNHKVTHFDCRACCMDEEQEYEADIIVRRNNFELQHTYLGDETQTEESMLKFVAGLRHPILMKIDYEMARREECIMNRRCETSSEKVATEEQGEEQVQEDFDIWTMFGVQKTSVHENLDTQSETFSNRSDRTFVYNSNAFNLQQIREHLYLPGPENRYFYFQKQKEMFNN</sequence>
<keyword evidence="1" id="KW-0343">GTPase activation</keyword>
<dbReference type="PANTHER" id="PTHR24113">
    <property type="entry name" value="RAN GTPASE-ACTIVATING PROTEIN 1"/>
    <property type="match status" value="1"/>
</dbReference>
<dbReference type="GO" id="GO:0005096">
    <property type="term" value="F:GTPase activator activity"/>
    <property type="evidence" value="ECO:0007669"/>
    <property type="project" value="UniProtKB-KW"/>
</dbReference>
<dbReference type="OMA" id="KVTHFDC"/>
<organism evidence="5 6">
    <name type="scientific">Drosophila navojoa</name>
    <name type="common">Fruit fly</name>
    <dbReference type="NCBI Taxonomy" id="7232"/>
    <lineage>
        <taxon>Eukaryota</taxon>
        <taxon>Metazoa</taxon>
        <taxon>Ecdysozoa</taxon>
        <taxon>Arthropoda</taxon>
        <taxon>Hexapoda</taxon>
        <taxon>Insecta</taxon>
        <taxon>Pterygota</taxon>
        <taxon>Neoptera</taxon>
        <taxon>Endopterygota</taxon>
        <taxon>Diptera</taxon>
        <taxon>Brachycera</taxon>
        <taxon>Muscomorpha</taxon>
        <taxon>Ephydroidea</taxon>
        <taxon>Drosophilidae</taxon>
        <taxon>Drosophila</taxon>
    </lineage>
</organism>
<proteinExistence type="predicted"/>
<dbReference type="Gene3D" id="3.80.10.10">
    <property type="entry name" value="Ribonuclease Inhibitor"/>
    <property type="match status" value="1"/>
</dbReference>
<dbReference type="SUPFAM" id="SSF52047">
    <property type="entry name" value="RNI-like"/>
    <property type="match status" value="1"/>
</dbReference>
<dbReference type="InterPro" id="IPR027038">
    <property type="entry name" value="RanGap"/>
</dbReference>
<keyword evidence="3" id="KW-0677">Repeat</keyword>
<dbReference type="STRING" id="7232.A0A484B8C6"/>
<gene>
    <name evidence="5" type="ORF">AWZ03_008544</name>
</gene>
<dbReference type="InterPro" id="IPR032675">
    <property type="entry name" value="LRR_dom_sf"/>
</dbReference>
<feature type="region of interest" description="Disordered" evidence="4">
    <location>
        <begin position="198"/>
        <end position="251"/>
    </location>
</feature>
<evidence type="ECO:0000256" key="4">
    <source>
        <dbReference type="SAM" id="MobiDB-lite"/>
    </source>
</evidence>
<dbReference type="GO" id="GO:0006913">
    <property type="term" value="P:nucleocytoplasmic transport"/>
    <property type="evidence" value="ECO:0007669"/>
    <property type="project" value="TreeGrafter"/>
</dbReference>
<dbReference type="GO" id="GO:0031267">
    <property type="term" value="F:small GTPase binding"/>
    <property type="evidence" value="ECO:0007669"/>
    <property type="project" value="TreeGrafter"/>
</dbReference>
<feature type="compositionally biased region" description="Basic residues" evidence="4">
    <location>
        <begin position="315"/>
        <end position="324"/>
    </location>
</feature>
<dbReference type="GO" id="GO:0005634">
    <property type="term" value="C:nucleus"/>
    <property type="evidence" value="ECO:0007669"/>
    <property type="project" value="TreeGrafter"/>
</dbReference>
<reference evidence="5 6" key="1">
    <citation type="journal article" date="2019" name="J. Hered.">
        <title>An Improved Genome Assembly for Drosophila navojoa, the Basal Species in the mojavensis Cluster.</title>
        <authorList>
            <person name="Vanderlinde T."/>
            <person name="Dupim E.G."/>
            <person name="Nazario-Yepiz N.O."/>
            <person name="Carvalho A.B."/>
        </authorList>
    </citation>
    <scope>NUCLEOTIDE SEQUENCE [LARGE SCALE GENOMIC DNA]</scope>
    <source>
        <strain evidence="5">Navoj_Jal97</strain>
        <tissue evidence="5">Whole organism</tissue>
    </source>
</reference>
<name>A0A484B8C6_DRONA</name>
<evidence type="ECO:0000256" key="1">
    <source>
        <dbReference type="ARBA" id="ARBA00022468"/>
    </source>
</evidence>
<dbReference type="GO" id="GO:0048471">
    <property type="term" value="C:perinuclear region of cytoplasm"/>
    <property type="evidence" value="ECO:0007669"/>
    <property type="project" value="TreeGrafter"/>
</dbReference>
<dbReference type="AlphaFoldDB" id="A0A484B8C6"/>
<protein>
    <submittedName>
        <fullName evidence="5">Uncharacterized protein</fullName>
    </submittedName>
</protein>
<keyword evidence="6" id="KW-1185">Reference proteome</keyword>
<keyword evidence="2" id="KW-0433">Leucine-rich repeat</keyword>
<evidence type="ECO:0000313" key="6">
    <source>
        <dbReference type="Proteomes" id="UP000295192"/>
    </source>
</evidence>
<feature type="compositionally biased region" description="Basic and acidic residues" evidence="4">
    <location>
        <begin position="301"/>
        <end position="314"/>
    </location>
</feature>
<feature type="compositionally biased region" description="Acidic residues" evidence="4">
    <location>
        <begin position="220"/>
        <end position="234"/>
    </location>
</feature>
<dbReference type="GO" id="GO:0005829">
    <property type="term" value="C:cytosol"/>
    <property type="evidence" value="ECO:0007669"/>
    <property type="project" value="TreeGrafter"/>
</dbReference>
<feature type="region of interest" description="Disordered" evidence="4">
    <location>
        <begin position="266"/>
        <end position="368"/>
    </location>
</feature>
<dbReference type="OrthoDB" id="341587at2759"/>
<accession>A0A484B8C6</accession>
<dbReference type="PANTHER" id="PTHR24113:SF12">
    <property type="entry name" value="RAN GTPASE-ACTIVATING PROTEIN 1"/>
    <property type="match status" value="1"/>
</dbReference>
<dbReference type="Proteomes" id="UP000295192">
    <property type="component" value="Unassembled WGS sequence"/>
</dbReference>
<comment type="caution">
    <text evidence="5">The sequence shown here is derived from an EMBL/GenBank/DDBJ whole genome shotgun (WGS) entry which is preliminary data.</text>
</comment>
<evidence type="ECO:0000256" key="2">
    <source>
        <dbReference type="ARBA" id="ARBA00022614"/>
    </source>
</evidence>
<dbReference type="EMBL" id="LSRL02000087">
    <property type="protein sequence ID" value="TDG45043.1"/>
    <property type="molecule type" value="Genomic_DNA"/>
</dbReference>
<evidence type="ECO:0000313" key="5">
    <source>
        <dbReference type="EMBL" id="TDG45043.1"/>
    </source>
</evidence>
<evidence type="ECO:0000256" key="3">
    <source>
        <dbReference type="ARBA" id="ARBA00022737"/>
    </source>
</evidence>